<gene>
    <name evidence="3" type="ORF">SAMN05660324_3384</name>
</gene>
<keyword evidence="2" id="KW-0472">Membrane</keyword>
<name>A0A1G7WKF5_9ACTN</name>
<dbReference type="Proteomes" id="UP000198863">
    <property type="component" value="Unassembled WGS sequence"/>
</dbReference>
<dbReference type="RefSeq" id="WP_242658475.1">
    <property type="nucleotide sequence ID" value="NZ_FNCF01000005.1"/>
</dbReference>
<sequence length="173" mass="17870">MTRPAPSTRPRSAAGPWDLSFLRVGALVTGAVTLVAVPVVGLGAGWPEALGVVLGAVITTAFFCLSGYAIAWAGKIDDSFTLPAALGAFMVKIIGFFALLSALPADGVPDRTATAWAVVAGALLWSGVQARWVWTRQLYYTTPPAPPTRPAESPDPGVLRQPVEDPGQASTGG</sequence>
<feature type="transmembrane region" description="Helical" evidence="2">
    <location>
        <begin position="115"/>
        <end position="134"/>
    </location>
</feature>
<evidence type="ECO:0000313" key="4">
    <source>
        <dbReference type="Proteomes" id="UP000198863"/>
    </source>
</evidence>
<dbReference type="AlphaFoldDB" id="A0A1G7WKF5"/>
<accession>A0A1G7WKF5</accession>
<feature type="transmembrane region" description="Helical" evidence="2">
    <location>
        <begin position="21"/>
        <end position="46"/>
    </location>
</feature>
<reference evidence="4" key="1">
    <citation type="submission" date="2016-10" db="EMBL/GenBank/DDBJ databases">
        <authorList>
            <person name="Varghese N."/>
            <person name="Submissions S."/>
        </authorList>
    </citation>
    <scope>NUCLEOTIDE SEQUENCE [LARGE SCALE GENOMIC DNA]</scope>
    <source>
        <strain evidence="4">DSM 44526</strain>
    </source>
</reference>
<evidence type="ECO:0000313" key="3">
    <source>
        <dbReference type="EMBL" id="SDG72328.1"/>
    </source>
</evidence>
<feature type="transmembrane region" description="Helical" evidence="2">
    <location>
        <begin position="80"/>
        <end position="103"/>
    </location>
</feature>
<evidence type="ECO:0000256" key="2">
    <source>
        <dbReference type="SAM" id="Phobius"/>
    </source>
</evidence>
<keyword evidence="4" id="KW-1185">Reference proteome</keyword>
<keyword evidence="2" id="KW-1133">Transmembrane helix</keyword>
<organism evidence="3 4">
    <name type="scientific">Klenkia brasiliensis</name>
    <dbReference type="NCBI Taxonomy" id="333142"/>
    <lineage>
        <taxon>Bacteria</taxon>
        <taxon>Bacillati</taxon>
        <taxon>Actinomycetota</taxon>
        <taxon>Actinomycetes</taxon>
        <taxon>Geodermatophilales</taxon>
        <taxon>Geodermatophilaceae</taxon>
        <taxon>Klenkia</taxon>
    </lineage>
</organism>
<proteinExistence type="predicted"/>
<dbReference type="EMBL" id="FNCF01000005">
    <property type="protein sequence ID" value="SDG72328.1"/>
    <property type="molecule type" value="Genomic_DNA"/>
</dbReference>
<feature type="region of interest" description="Disordered" evidence="1">
    <location>
        <begin position="144"/>
        <end position="173"/>
    </location>
</feature>
<evidence type="ECO:0008006" key="5">
    <source>
        <dbReference type="Google" id="ProtNLM"/>
    </source>
</evidence>
<keyword evidence="2" id="KW-0812">Transmembrane</keyword>
<feature type="transmembrane region" description="Helical" evidence="2">
    <location>
        <begin position="52"/>
        <end position="73"/>
    </location>
</feature>
<protein>
    <recommendedName>
        <fullName evidence="5">ATP synthase protein I</fullName>
    </recommendedName>
</protein>
<evidence type="ECO:0000256" key="1">
    <source>
        <dbReference type="SAM" id="MobiDB-lite"/>
    </source>
</evidence>